<protein>
    <recommendedName>
        <fullName evidence="3">DUF2946 domain-containing protein</fullName>
    </recommendedName>
</protein>
<accession>A0A1T1ATH2</accession>
<evidence type="ECO:0000313" key="1">
    <source>
        <dbReference type="EMBL" id="OOV07390.1"/>
    </source>
</evidence>
<dbReference type="AlphaFoldDB" id="A0A1T1ATH2"/>
<keyword evidence="2" id="KW-1185">Reference proteome</keyword>
<sequence length="179" mass="20069">MDDIVHQAMAKWPNVPDCYGWLGLDTRGNWYLRDDQAQAAGTFASGLPGSKGSLLQHDKLIDFIGRNYSADSLGRWFFQNGPQRVFVELQMAPLVWRVQADFSVKDHIGRDASVQTCWLDEQGHLFLQTDSGFGLVHTQDMGLAADAVDRGLWLPQDVLSQQVPERFGFVLSPMAMQNV</sequence>
<dbReference type="Pfam" id="PF11161">
    <property type="entry name" value="DUF2944"/>
    <property type="match status" value="1"/>
</dbReference>
<evidence type="ECO:0000313" key="2">
    <source>
        <dbReference type="Proteomes" id="UP000190750"/>
    </source>
</evidence>
<evidence type="ECO:0008006" key="3">
    <source>
        <dbReference type="Google" id="ProtNLM"/>
    </source>
</evidence>
<comment type="caution">
    <text evidence="1">The sequence shown here is derived from an EMBL/GenBank/DDBJ whole genome shotgun (WGS) entry which is preliminary data.</text>
</comment>
<gene>
    <name evidence="1" type="ORF">RF819_12185</name>
</gene>
<dbReference type="Proteomes" id="UP000190750">
    <property type="component" value="Unassembled WGS sequence"/>
</dbReference>
<dbReference type="EMBL" id="MTJN01000002">
    <property type="protein sequence ID" value="OOV07390.1"/>
    <property type="molecule type" value="Genomic_DNA"/>
</dbReference>
<dbReference type="OrthoDB" id="7057642at2"/>
<organism evidence="1 2">
    <name type="scientific">Rhodoferax fermentans</name>
    <dbReference type="NCBI Taxonomy" id="28066"/>
    <lineage>
        <taxon>Bacteria</taxon>
        <taxon>Pseudomonadati</taxon>
        <taxon>Pseudomonadota</taxon>
        <taxon>Betaproteobacteria</taxon>
        <taxon>Burkholderiales</taxon>
        <taxon>Comamonadaceae</taxon>
        <taxon>Rhodoferax</taxon>
    </lineage>
</organism>
<reference evidence="1 2" key="1">
    <citation type="submission" date="2017-01" db="EMBL/GenBank/DDBJ databases">
        <title>Genome sequencing of Rhodoferax fermentans JCM 7819.</title>
        <authorList>
            <person name="Kim Y.J."/>
            <person name="Farh M.E.-A."/>
            <person name="Yang D.-C."/>
        </authorList>
    </citation>
    <scope>NUCLEOTIDE SEQUENCE [LARGE SCALE GENOMIC DNA]</scope>
    <source>
        <strain evidence="1 2">JCM 7819</strain>
    </source>
</reference>
<dbReference type="InterPro" id="IPR021332">
    <property type="entry name" value="DUF2944"/>
</dbReference>
<name>A0A1T1ATH2_RHOFE</name>
<dbReference type="STRING" id="28066.RF819_12185"/>
<proteinExistence type="predicted"/>
<dbReference type="RefSeq" id="WP_078365232.1">
    <property type="nucleotide sequence ID" value="NZ_MTJN01000002.1"/>
</dbReference>